<evidence type="ECO:0008006" key="5">
    <source>
        <dbReference type="Google" id="ProtNLM"/>
    </source>
</evidence>
<feature type="transmembrane region" description="Helical" evidence="2">
    <location>
        <begin position="53"/>
        <end position="70"/>
    </location>
</feature>
<organism evidence="3 4">
    <name type="scientific">Streptomyces sanyensis</name>
    <dbReference type="NCBI Taxonomy" id="568869"/>
    <lineage>
        <taxon>Bacteria</taxon>
        <taxon>Bacillati</taxon>
        <taxon>Actinomycetota</taxon>
        <taxon>Actinomycetes</taxon>
        <taxon>Kitasatosporales</taxon>
        <taxon>Streptomycetaceae</taxon>
        <taxon>Streptomyces</taxon>
    </lineage>
</organism>
<proteinExistence type="predicted"/>
<dbReference type="EMBL" id="BAABJV010000011">
    <property type="protein sequence ID" value="GAA4785793.1"/>
    <property type="molecule type" value="Genomic_DNA"/>
</dbReference>
<evidence type="ECO:0000256" key="2">
    <source>
        <dbReference type="SAM" id="Phobius"/>
    </source>
</evidence>
<name>A0ABP9ASW8_9ACTN</name>
<evidence type="ECO:0000313" key="4">
    <source>
        <dbReference type="Proteomes" id="UP001501147"/>
    </source>
</evidence>
<feature type="compositionally biased region" description="Basic and acidic residues" evidence="1">
    <location>
        <begin position="240"/>
        <end position="253"/>
    </location>
</feature>
<protein>
    <recommendedName>
        <fullName evidence="5">DUF998 domain-containing protein</fullName>
    </recommendedName>
</protein>
<accession>A0ABP9ASW8</accession>
<keyword evidence="4" id="KW-1185">Reference proteome</keyword>
<sequence length="300" mass="31784">MKQMSTPVLKAVAAGGAVAVAGFGALFVFHLVMQRDPSLPTMFADLCETFGDALALPIMTGALVYALTRLPSTSREGVYAASAAAAGGATGALTQLVRLADGAHELTWAHPRPHHFTAAGVYHAVFLTVMCAVTAALWTLALKRLVRAHPDDEGTKPARRALCAGLAAGLTFVVLLMTDDWKFLSTTSGATVLAATAAATVLTVCLFVVVTVRGHRRRRGLQAGLRHGRHDRSRPGSLRPCRETSLRPPRTDRSASGGAGPGPCTRLRRRPADLRARPARAGLRAGDLDPPVRVRARRPE</sequence>
<dbReference type="RefSeq" id="WP_345614835.1">
    <property type="nucleotide sequence ID" value="NZ_BAABJV010000011.1"/>
</dbReference>
<keyword evidence="2" id="KW-0812">Transmembrane</keyword>
<feature type="transmembrane region" description="Helical" evidence="2">
    <location>
        <begin position="120"/>
        <end position="140"/>
    </location>
</feature>
<gene>
    <name evidence="3" type="ORF">GCM10023329_40590</name>
</gene>
<feature type="transmembrane region" description="Helical" evidence="2">
    <location>
        <begin position="190"/>
        <end position="212"/>
    </location>
</feature>
<comment type="caution">
    <text evidence="3">The sequence shown here is derived from an EMBL/GenBank/DDBJ whole genome shotgun (WGS) entry which is preliminary data.</text>
</comment>
<feature type="transmembrane region" description="Helical" evidence="2">
    <location>
        <begin position="161"/>
        <end position="178"/>
    </location>
</feature>
<keyword evidence="2" id="KW-0472">Membrane</keyword>
<feature type="transmembrane region" description="Helical" evidence="2">
    <location>
        <begin position="77"/>
        <end position="100"/>
    </location>
</feature>
<reference evidence="4" key="1">
    <citation type="journal article" date="2019" name="Int. J. Syst. Evol. Microbiol.">
        <title>The Global Catalogue of Microorganisms (GCM) 10K type strain sequencing project: providing services to taxonomists for standard genome sequencing and annotation.</title>
        <authorList>
            <consortium name="The Broad Institute Genomics Platform"/>
            <consortium name="The Broad Institute Genome Sequencing Center for Infectious Disease"/>
            <person name="Wu L."/>
            <person name="Ma J."/>
        </authorList>
    </citation>
    <scope>NUCLEOTIDE SEQUENCE [LARGE SCALE GENOMIC DNA]</scope>
    <source>
        <strain evidence="4">JCM 18324</strain>
    </source>
</reference>
<feature type="transmembrane region" description="Helical" evidence="2">
    <location>
        <begin position="12"/>
        <end position="33"/>
    </location>
</feature>
<evidence type="ECO:0000256" key="1">
    <source>
        <dbReference type="SAM" id="MobiDB-lite"/>
    </source>
</evidence>
<feature type="region of interest" description="Disordered" evidence="1">
    <location>
        <begin position="221"/>
        <end position="300"/>
    </location>
</feature>
<evidence type="ECO:0000313" key="3">
    <source>
        <dbReference type="EMBL" id="GAA4785793.1"/>
    </source>
</evidence>
<keyword evidence="2" id="KW-1133">Transmembrane helix</keyword>
<feature type="compositionally biased region" description="Basic and acidic residues" evidence="1">
    <location>
        <begin position="286"/>
        <end position="300"/>
    </location>
</feature>
<feature type="compositionally biased region" description="Basic residues" evidence="1">
    <location>
        <begin position="221"/>
        <end position="232"/>
    </location>
</feature>
<dbReference type="Proteomes" id="UP001501147">
    <property type="component" value="Unassembled WGS sequence"/>
</dbReference>